<evidence type="ECO:0000313" key="2">
    <source>
        <dbReference type="Proteomes" id="UP000300142"/>
    </source>
</evidence>
<name>A0A480A019_9CYAN</name>
<keyword evidence="2" id="KW-1185">Reference proteome</keyword>
<dbReference type="EMBL" id="BJCE01000048">
    <property type="protein sequence ID" value="GCL36741.1"/>
    <property type="molecule type" value="Genomic_DNA"/>
</dbReference>
<proteinExistence type="predicted"/>
<sequence>MTAFVGYKENPLSDAELVNLINSLATENNRYFLYWTNEVSGIREQMIDKFPMLEGQMFNDQFELRWKYKKDNTYEVLLLSMNGANSEFKPLEKEWQIEERNAYFYPSTETRFPKDFNYPKHLEIKQRYFLDQTTATVHFVALTVEK</sequence>
<dbReference type="RefSeq" id="WP_137667159.1">
    <property type="nucleotide sequence ID" value="NZ_BJCE01000048.1"/>
</dbReference>
<dbReference type="AlphaFoldDB" id="A0A480A019"/>
<reference evidence="2" key="1">
    <citation type="submission" date="2019-02" db="EMBL/GenBank/DDBJ databases">
        <title>Draft genome sequence of Sphaerospermopsis reniformis NIES-1949.</title>
        <authorList>
            <person name="Yamaguchi H."/>
            <person name="Suzuki S."/>
            <person name="Kawachi M."/>
        </authorList>
    </citation>
    <scope>NUCLEOTIDE SEQUENCE [LARGE SCALE GENOMIC DNA]</scope>
    <source>
        <strain evidence="2">NIES-1949</strain>
    </source>
</reference>
<organism evidence="1 2">
    <name type="scientific">Sphaerospermopsis reniformis</name>
    <dbReference type="NCBI Taxonomy" id="531300"/>
    <lineage>
        <taxon>Bacteria</taxon>
        <taxon>Bacillati</taxon>
        <taxon>Cyanobacteriota</taxon>
        <taxon>Cyanophyceae</taxon>
        <taxon>Nostocales</taxon>
        <taxon>Aphanizomenonaceae</taxon>
        <taxon>Sphaerospermopsis</taxon>
    </lineage>
</organism>
<gene>
    <name evidence="1" type="ORF">SR1949_18470</name>
</gene>
<evidence type="ECO:0000313" key="1">
    <source>
        <dbReference type="EMBL" id="GCL36741.1"/>
    </source>
</evidence>
<protein>
    <submittedName>
        <fullName evidence="1">Uncharacterized protein</fullName>
    </submittedName>
</protein>
<comment type="caution">
    <text evidence="1">The sequence shown here is derived from an EMBL/GenBank/DDBJ whole genome shotgun (WGS) entry which is preliminary data.</text>
</comment>
<dbReference type="Proteomes" id="UP000300142">
    <property type="component" value="Unassembled WGS sequence"/>
</dbReference>
<accession>A0A480A019</accession>